<proteinExistence type="predicted"/>
<reference evidence="6" key="1">
    <citation type="submission" date="2016-11" db="UniProtKB">
        <authorList>
            <consortium name="WormBaseParasite"/>
        </authorList>
    </citation>
    <scope>IDENTIFICATION</scope>
</reference>
<dbReference type="Proteomes" id="UP000582659">
    <property type="component" value="Unassembled WGS sequence"/>
</dbReference>
<evidence type="ECO:0000313" key="2">
    <source>
        <dbReference type="EMBL" id="CAD5232501.1"/>
    </source>
</evidence>
<accession>A0A1I7S5U5</accession>
<keyword evidence="1" id="KW-0732">Signal</keyword>
<name>A0A1I7S5U5_BURXY</name>
<gene>
    <name evidence="2" type="ORF">BXYJ_LOCUS12592</name>
</gene>
<evidence type="ECO:0000313" key="4">
    <source>
        <dbReference type="Proteomes" id="UP000095284"/>
    </source>
</evidence>
<evidence type="ECO:0000256" key="1">
    <source>
        <dbReference type="SAM" id="SignalP"/>
    </source>
</evidence>
<evidence type="ECO:0000313" key="6">
    <source>
        <dbReference type="WBParaSite" id="BXY_0838100.1"/>
    </source>
</evidence>
<dbReference type="WBParaSite" id="BXY_0838100.1">
    <property type="protein sequence ID" value="BXY_0838100.1"/>
    <property type="gene ID" value="BXY_0838100"/>
</dbReference>
<dbReference type="Proteomes" id="UP000095284">
    <property type="component" value="Unplaced"/>
</dbReference>
<organism evidence="4 6">
    <name type="scientific">Bursaphelenchus xylophilus</name>
    <name type="common">Pinewood nematode worm</name>
    <name type="synonym">Aphelenchoides xylophilus</name>
    <dbReference type="NCBI Taxonomy" id="6326"/>
    <lineage>
        <taxon>Eukaryota</taxon>
        <taxon>Metazoa</taxon>
        <taxon>Ecdysozoa</taxon>
        <taxon>Nematoda</taxon>
        <taxon>Chromadorea</taxon>
        <taxon>Rhabditida</taxon>
        <taxon>Tylenchina</taxon>
        <taxon>Tylenchomorpha</taxon>
        <taxon>Aphelenchoidea</taxon>
        <taxon>Aphelenchoididae</taxon>
        <taxon>Bursaphelenchus</taxon>
    </lineage>
</organism>
<keyword evidence="5" id="KW-1185">Reference proteome</keyword>
<dbReference type="EMBL" id="CAJFCV020000005">
    <property type="protein sequence ID" value="CAG9125073.1"/>
    <property type="molecule type" value="Genomic_DNA"/>
</dbReference>
<evidence type="ECO:0000313" key="5">
    <source>
        <dbReference type="Proteomes" id="UP000659654"/>
    </source>
</evidence>
<feature type="chain" id="PRO_5036022068" evidence="1">
    <location>
        <begin position="22"/>
        <end position="294"/>
    </location>
</feature>
<protein>
    <submittedName>
        <fullName evidence="2">(pine wood nematode) hypothetical protein</fullName>
    </submittedName>
</protein>
<sequence>MAPKNSLTSFLLFLLISPSLADLKISIRPPKEPAAYSKVSEGNGSEEVDLLAPINGPFTTPLCIEEFAYISESEPTDYIDHVVLKVNLTDGRDKPWDFYANATRNLKRLLPNLRSCTIKTAYVRYVKDLYQVNFMENINYIEGILNKVTWAFKTEKLHLNNVEITEEIISDQEIPEDPNTLYSIFAHRVSSHELRTGPVYKTNLNGVPIKIQFRLSSLHLDLGPYFRIPNEWRTLTYQYQRYGVYNIEVILPQNCVRMISTHSWERGLCQISSGRRVNTMYGSRGQTFEFCCNV</sequence>
<evidence type="ECO:0000313" key="3">
    <source>
        <dbReference type="EMBL" id="CAG9125073.1"/>
    </source>
</evidence>
<dbReference type="EMBL" id="CAJFDI010000005">
    <property type="protein sequence ID" value="CAD5232501.1"/>
    <property type="molecule type" value="Genomic_DNA"/>
</dbReference>
<dbReference type="Proteomes" id="UP000659654">
    <property type="component" value="Unassembled WGS sequence"/>
</dbReference>
<feature type="signal peptide" evidence="1">
    <location>
        <begin position="1"/>
        <end position="21"/>
    </location>
</feature>
<dbReference type="AlphaFoldDB" id="A0A1I7S5U5"/>
<reference evidence="3" key="2">
    <citation type="submission" date="2020-08" db="EMBL/GenBank/DDBJ databases">
        <authorList>
            <person name="Kikuchi T."/>
        </authorList>
    </citation>
    <scope>NUCLEOTIDE SEQUENCE</scope>
    <source>
        <strain evidence="2">Ka4C1</strain>
    </source>
</reference>